<keyword evidence="2" id="KW-1185">Reference proteome</keyword>
<evidence type="ECO:0000313" key="1">
    <source>
        <dbReference type="EMBL" id="GAX55319.1"/>
    </source>
</evidence>
<organism evidence="1 2">
    <name type="scientific">Streptomyces olivochromogenes</name>
    <dbReference type="NCBI Taxonomy" id="1963"/>
    <lineage>
        <taxon>Bacteria</taxon>
        <taxon>Bacillati</taxon>
        <taxon>Actinomycetota</taxon>
        <taxon>Actinomycetes</taxon>
        <taxon>Kitasatosporales</taxon>
        <taxon>Streptomycetaceae</taxon>
        <taxon>Streptomyces</taxon>
    </lineage>
</organism>
<accession>A0A250VMK3</accession>
<protein>
    <submittedName>
        <fullName evidence="1">Uncharacterized protein</fullName>
    </submittedName>
</protein>
<evidence type="ECO:0000313" key="2">
    <source>
        <dbReference type="Proteomes" id="UP000217446"/>
    </source>
</evidence>
<proteinExistence type="predicted"/>
<comment type="caution">
    <text evidence="1">The sequence shown here is derived from an EMBL/GenBank/DDBJ whole genome shotgun (WGS) entry which is preliminary data.</text>
</comment>
<name>A0A250VMK3_STROL</name>
<dbReference type="Proteomes" id="UP000217446">
    <property type="component" value="Unassembled WGS sequence"/>
</dbReference>
<dbReference type="EMBL" id="BDQI01000018">
    <property type="protein sequence ID" value="GAX55319.1"/>
    <property type="molecule type" value="Genomic_DNA"/>
</dbReference>
<gene>
    <name evidence="1" type="ORF">SO3561_06874</name>
</gene>
<reference evidence="2" key="1">
    <citation type="submission" date="2017-05" db="EMBL/GenBank/DDBJ databases">
        <title>Streptomyces olivochromogenes NBRC 3561 whole genome shotgun sequence.</title>
        <authorList>
            <person name="Dohra H."/>
            <person name="Kodani S."/>
        </authorList>
    </citation>
    <scope>NUCLEOTIDE SEQUENCE [LARGE SCALE GENOMIC DNA]</scope>
    <source>
        <strain evidence="2">NBRC 3561</strain>
    </source>
</reference>
<sequence length="70" mass="8070">MECRNPRSHAVLTVRRDVLRKSIVVRCPIHAIRPRMTSLGAHEDAPRKPARTGGRRRVLLARPQQIQLRN</sequence>
<dbReference type="AlphaFoldDB" id="A0A250VMK3"/>